<protein>
    <submittedName>
        <fullName evidence="1">Uncharacterized protein</fullName>
    </submittedName>
</protein>
<keyword evidence="2" id="KW-1185">Reference proteome</keyword>
<evidence type="ECO:0000313" key="1">
    <source>
        <dbReference type="EMBL" id="GAA5151134.1"/>
    </source>
</evidence>
<organism evidence="1 2">
    <name type="scientific">Pseudonocardia eucalypti</name>
    <dbReference type="NCBI Taxonomy" id="648755"/>
    <lineage>
        <taxon>Bacteria</taxon>
        <taxon>Bacillati</taxon>
        <taxon>Actinomycetota</taxon>
        <taxon>Actinomycetes</taxon>
        <taxon>Pseudonocardiales</taxon>
        <taxon>Pseudonocardiaceae</taxon>
        <taxon>Pseudonocardia</taxon>
    </lineage>
</organism>
<name>A0ABP9PUA9_9PSEU</name>
<dbReference type="RefSeq" id="WP_185064445.1">
    <property type="nucleotide sequence ID" value="NZ_BAABJP010000007.1"/>
</dbReference>
<dbReference type="Proteomes" id="UP001428817">
    <property type="component" value="Unassembled WGS sequence"/>
</dbReference>
<gene>
    <name evidence="1" type="ORF">GCM10023321_17630</name>
</gene>
<dbReference type="EMBL" id="BAABJP010000007">
    <property type="protein sequence ID" value="GAA5151134.1"/>
    <property type="molecule type" value="Genomic_DNA"/>
</dbReference>
<reference evidence="2" key="1">
    <citation type="journal article" date="2019" name="Int. J. Syst. Evol. Microbiol.">
        <title>The Global Catalogue of Microorganisms (GCM) 10K type strain sequencing project: providing services to taxonomists for standard genome sequencing and annotation.</title>
        <authorList>
            <consortium name="The Broad Institute Genomics Platform"/>
            <consortium name="The Broad Institute Genome Sequencing Center for Infectious Disease"/>
            <person name="Wu L."/>
            <person name="Ma J."/>
        </authorList>
    </citation>
    <scope>NUCLEOTIDE SEQUENCE [LARGE SCALE GENOMIC DNA]</scope>
    <source>
        <strain evidence="2">JCM 18303</strain>
    </source>
</reference>
<evidence type="ECO:0000313" key="2">
    <source>
        <dbReference type="Proteomes" id="UP001428817"/>
    </source>
</evidence>
<proteinExistence type="predicted"/>
<sequence>MRKVKGVKRAPARRYCHPAATVRTALPAQHSRTGRIRLRPPLNKIHNGDTVAAVDLSGITWFGVAVGEIDQDHPWPSVRVKVGQQVMIFPARDVTLWPAPETLMARRAARRARYAREN</sequence>
<comment type="caution">
    <text evidence="1">The sequence shown here is derived from an EMBL/GenBank/DDBJ whole genome shotgun (WGS) entry which is preliminary data.</text>
</comment>
<accession>A0ABP9PUA9</accession>